<keyword evidence="1" id="KW-1133">Transmembrane helix</keyword>
<gene>
    <name evidence="2" type="ORF">THRCLA_03370</name>
</gene>
<dbReference type="Proteomes" id="UP000243217">
    <property type="component" value="Unassembled WGS sequence"/>
</dbReference>
<feature type="transmembrane region" description="Helical" evidence="1">
    <location>
        <begin position="138"/>
        <end position="161"/>
    </location>
</feature>
<feature type="transmembrane region" description="Helical" evidence="1">
    <location>
        <begin position="167"/>
        <end position="186"/>
    </location>
</feature>
<keyword evidence="1" id="KW-0472">Membrane</keyword>
<evidence type="ECO:0000256" key="1">
    <source>
        <dbReference type="SAM" id="Phobius"/>
    </source>
</evidence>
<feature type="transmembrane region" description="Helical" evidence="1">
    <location>
        <begin position="49"/>
        <end position="69"/>
    </location>
</feature>
<feature type="transmembrane region" description="Helical" evidence="1">
    <location>
        <begin position="102"/>
        <end position="126"/>
    </location>
</feature>
<accession>A0A1W0A262</accession>
<dbReference type="AlphaFoldDB" id="A0A1W0A262"/>
<keyword evidence="1" id="KW-0812">Transmembrane</keyword>
<evidence type="ECO:0008006" key="4">
    <source>
        <dbReference type="Google" id="ProtNLM"/>
    </source>
</evidence>
<protein>
    <recommendedName>
        <fullName evidence="4">Transmembrane protein</fullName>
    </recommendedName>
</protein>
<proteinExistence type="predicted"/>
<sequence>MAKYPLDDGLVSLHKFLNGVHTQLNQWAMATQVYKPEVHDDDVEFTDSILSIFLTEVIMETLAILIVMNSHRLMRCTLFFMLIALIAASCDVLQLGETIEPIVSILLAVFLTYFDDFGVALLSMYLAFEALYNTMSSWIISVIYKDILALVGAGMMSYMVADMVRVRPYNVVYFFGAATAAGVILYEQGVFLTNKLVGQPISPLGSCCTLGPMVGWTLYRILRDYGPKLPIPHTTG</sequence>
<name>A0A1W0A262_9STRA</name>
<organism evidence="2 3">
    <name type="scientific">Thraustotheca clavata</name>
    <dbReference type="NCBI Taxonomy" id="74557"/>
    <lineage>
        <taxon>Eukaryota</taxon>
        <taxon>Sar</taxon>
        <taxon>Stramenopiles</taxon>
        <taxon>Oomycota</taxon>
        <taxon>Saprolegniomycetes</taxon>
        <taxon>Saprolegniales</taxon>
        <taxon>Achlyaceae</taxon>
        <taxon>Thraustotheca</taxon>
    </lineage>
</organism>
<dbReference type="EMBL" id="JNBS01000623">
    <property type="protein sequence ID" value="OQS04374.1"/>
    <property type="molecule type" value="Genomic_DNA"/>
</dbReference>
<keyword evidence="3" id="KW-1185">Reference proteome</keyword>
<reference evidence="2 3" key="1">
    <citation type="journal article" date="2014" name="Genome Biol. Evol.">
        <title>The secreted proteins of Achlya hypogyna and Thraustotheca clavata identify the ancestral oomycete secretome and reveal gene acquisitions by horizontal gene transfer.</title>
        <authorList>
            <person name="Misner I."/>
            <person name="Blouin N."/>
            <person name="Leonard G."/>
            <person name="Richards T.A."/>
            <person name="Lane C.E."/>
        </authorList>
    </citation>
    <scope>NUCLEOTIDE SEQUENCE [LARGE SCALE GENOMIC DNA]</scope>
    <source>
        <strain evidence="2 3">ATCC 34112</strain>
    </source>
</reference>
<comment type="caution">
    <text evidence="2">The sequence shown here is derived from an EMBL/GenBank/DDBJ whole genome shotgun (WGS) entry which is preliminary data.</text>
</comment>
<evidence type="ECO:0000313" key="3">
    <source>
        <dbReference type="Proteomes" id="UP000243217"/>
    </source>
</evidence>
<evidence type="ECO:0000313" key="2">
    <source>
        <dbReference type="EMBL" id="OQS04374.1"/>
    </source>
</evidence>
<feature type="transmembrane region" description="Helical" evidence="1">
    <location>
        <begin position="76"/>
        <end position="96"/>
    </location>
</feature>